<keyword evidence="2 5" id="KW-0808">Transferase</keyword>
<evidence type="ECO:0000259" key="3">
    <source>
        <dbReference type="Pfam" id="PF00534"/>
    </source>
</evidence>
<feature type="domain" description="Glycosyltransferase subfamily 4-like N-terminal" evidence="4">
    <location>
        <begin position="17"/>
        <end position="168"/>
    </location>
</feature>
<dbReference type="InterPro" id="IPR028098">
    <property type="entry name" value="Glyco_trans_4-like_N"/>
</dbReference>
<proteinExistence type="predicted"/>
<evidence type="ECO:0000256" key="1">
    <source>
        <dbReference type="ARBA" id="ARBA00022676"/>
    </source>
</evidence>
<evidence type="ECO:0000259" key="4">
    <source>
        <dbReference type="Pfam" id="PF13439"/>
    </source>
</evidence>
<dbReference type="EMBL" id="CP034171">
    <property type="protein sequence ID" value="AZI19342.1"/>
    <property type="molecule type" value="Genomic_DNA"/>
</dbReference>
<feature type="domain" description="Glycosyl transferase family 1" evidence="3">
    <location>
        <begin position="182"/>
        <end position="335"/>
    </location>
</feature>
<dbReference type="Gene3D" id="3.40.50.2000">
    <property type="entry name" value="Glycogen Phosphorylase B"/>
    <property type="match status" value="2"/>
</dbReference>
<name>A0A3G8WE03_9FLAO</name>
<organism evidence="5 6">
    <name type="scientific">Chryseobacterium taklimakanense</name>
    <dbReference type="NCBI Taxonomy" id="536441"/>
    <lineage>
        <taxon>Bacteria</taxon>
        <taxon>Pseudomonadati</taxon>
        <taxon>Bacteroidota</taxon>
        <taxon>Flavobacteriia</taxon>
        <taxon>Flavobacteriales</taxon>
        <taxon>Weeksellaceae</taxon>
        <taxon>Chryseobacterium group</taxon>
        <taxon>Chryseobacterium</taxon>
    </lineage>
</organism>
<dbReference type="InterPro" id="IPR001296">
    <property type="entry name" value="Glyco_trans_1"/>
</dbReference>
<dbReference type="PANTHER" id="PTHR12526:SF629">
    <property type="entry name" value="TEICHURONIC ACID BIOSYNTHESIS GLYCOSYLTRANSFERASE TUAH-RELATED"/>
    <property type="match status" value="1"/>
</dbReference>
<dbReference type="GO" id="GO:0016757">
    <property type="term" value="F:glycosyltransferase activity"/>
    <property type="evidence" value="ECO:0007669"/>
    <property type="project" value="UniProtKB-KW"/>
</dbReference>
<dbReference type="Proteomes" id="UP000282297">
    <property type="component" value="Chromosome"/>
</dbReference>
<sequence length="367" mass="42655">MKVLVSVFNNLYTDQRVEKVCRTLHENGYEIELIGNSWEGLPAMERPYPFTRIILKSKNLKSAYPEFQYKLYQELIKRANSKTILLANDLDTLLPNIKAGKKLKIPVVYDSHEIFTEQPSVRGRLVQKIWRSLEKHLMKGVKYMMTESFSYAEWFHKKYGVKPVVIRNIPFKISEEIDFPSNKTKVILYQGALNQARGIPQAITAMHLVENTVFKIIGDGPQRSDYEKVARDENLLNKKVFFLGKMKPEELRKVTKTADVGISVEENGGVSYLYSLPNKIADYIQSHVPIVMINFPEMKRVYNEFKVGEMIENHQPETIADAINKVLSNGRNYYRTELNRAAEVLCWENEEPKILQLFKKIETENFH</sequence>
<protein>
    <submittedName>
        <fullName evidence="5">Glycosyltransferase</fullName>
    </submittedName>
</protein>
<dbReference type="RefSeq" id="WP_124783656.1">
    <property type="nucleotide sequence ID" value="NZ_CP034171.1"/>
</dbReference>
<evidence type="ECO:0000313" key="6">
    <source>
        <dbReference type="Proteomes" id="UP000282297"/>
    </source>
</evidence>
<dbReference type="Pfam" id="PF13439">
    <property type="entry name" value="Glyco_transf_4"/>
    <property type="match status" value="1"/>
</dbReference>
<dbReference type="AlphaFoldDB" id="A0A3G8WE03"/>
<reference evidence="6" key="1">
    <citation type="submission" date="2018-11" db="EMBL/GenBank/DDBJ databases">
        <title>Proposal to divide the Flavobacteriaceae and reorganize its genera based on Amino Acid Identity values calculated from whole genome sequences.</title>
        <authorList>
            <person name="Nicholson A.C."/>
            <person name="Gulvik C.A."/>
            <person name="Whitney A.M."/>
            <person name="Humrighouse B.W."/>
            <person name="Bell M."/>
            <person name="Holmes B."/>
            <person name="Steigerwalt A.B."/>
            <person name="Villarma A."/>
            <person name="Sheth M."/>
            <person name="Batra D."/>
            <person name="Pryor J."/>
            <person name="Bernardet J.-F."/>
            <person name="Hugo C."/>
            <person name="Kampfer P."/>
            <person name="Newman J.D."/>
            <person name="McQuiston J.R."/>
        </authorList>
    </citation>
    <scope>NUCLEOTIDE SEQUENCE [LARGE SCALE GENOMIC DNA]</scope>
    <source>
        <strain evidence="6">H4753</strain>
    </source>
</reference>
<dbReference type="Pfam" id="PF00534">
    <property type="entry name" value="Glycos_transf_1"/>
    <property type="match status" value="1"/>
</dbReference>
<dbReference type="PANTHER" id="PTHR12526">
    <property type="entry name" value="GLYCOSYLTRANSFERASE"/>
    <property type="match status" value="1"/>
</dbReference>
<keyword evidence="1" id="KW-0328">Glycosyltransferase</keyword>
<evidence type="ECO:0000313" key="5">
    <source>
        <dbReference type="EMBL" id="AZI19342.1"/>
    </source>
</evidence>
<dbReference type="SUPFAM" id="SSF53756">
    <property type="entry name" value="UDP-Glycosyltransferase/glycogen phosphorylase"/>
    <property type="match status" value="1"/>
</dbReference>
<gene>
    <name evidence="5" type="ORF">EIH08_00145</name>
</gene>
<accession>A0A3G8WE03</accession>
<evidence type="ECO:0000256" key="2">
    <source>
        <dbReference type="ARBA" id="ARBA00022679"/>
    </source>
</evidence>